<dbReference type="Proteomes" id="UP001652503">
    <property type="component" value="Unassembled WGS sequence"/>
</dbReference>
<dbReference type="EMBL" id="JAOWLA010000020">
    <property type="protein sequence ID" value="MCV2866515.1"/>
    <property type="molecule type" value="Genomic_DNA"/>
</dbReference>
<dbReference type="RefSeq" id="WP_263723052.1">
    <property type="nucleotide sequence ID" value="NZ_JAOWLA010000020.1"/>
</dbReference>
<evidence type="ECO:0000313" key="12">
    <source>
        <dbReference type="EMBL" id="MCV2866515.1"/>
    </source>
</evidence>
<feature type="transmembrane region" description="Helical" evidence="11">
    <location>
        <begin position="102"/>
        <end position="121"/>
    </location>
</feature>
<dbReference type="PANTHER" id="PTHR32196">
    <property type="entry name" value="ABC TRANSPORTER PERMEASE PROTEIN YPHD-RELATED-RELATED"/>
    <property type="match status" value="1"/>
</dbReference>
<accession>A0ABT2Z647</accession>
<feature type="transmembrane region" description="Helical" evidence="11">
    <location>
        <begin position="49"/>
        <end position="68"/>
    </location>
</feature>
<feature type="transmembrane region" description="Helical" evidence="11">
    <location>
        <begin position="75"/>
        <end position="96"/>
    </location>
</feature>
<evidence type="ECO:0000256" key="3">
    <source>
        <dbReference type="ARBA" id="ARBA00022448"/>
    </source>
</evidence>
<feature type="transmembrane region" description="Helical" evidence="11">
    <location>
        <begin position="298"/>
        <end position="319"/>
    </location>
</feature>
<dbReference type="PANTHER" id="PTHR32196:SF71">
    <property type="entry name" value="AUTOINDUCER 2 IMPORT SYSTEM PERMEASE PROTEIN LSRD"/>
    <property type="match status" value="1"/>
</dbReference>
<protein>
    <recommendedName>
        <fullName evidence="10">Autoinducer 2 import system permease protein LsrD</fullName>
    </recommendedName>
</protein>
<organism evidence="12 13">
    <name type="scientific">Albidovulum sediminicola</name>
    <dbReference type="NCBI Taxonomy" id="2984331"/>
    <lineage>
        <taxon>Bacteria</taxon>
        <taxon>Pseudomonadati</taxon>
        <taxon>Pseudomonadota</taxon>
        <taxon>Alphaproteobacteria</taxon>
        <taxon>Rhodobacterales</taxon>
        <taxon>Paracoccaceae</taxon>
        <taxon>Albidovulum</taxon>
    </lineage>
</organism>
<keyword evidence="13" id="KW-1185">Reference proteome</keyword>
<keyword evidence="4" id="KW-1003">Cell membrane</keyword>
<feature type="transmembrane region" description="Helical" evidence="11">
    <location>
        <begin position="258"/>
        <end position="291"/>
    </location>
</feature>
<comment type="subunit">
    <text evidence="2">The complex is composed of two ATP-binding proteins (LsrA), two transmembrane proteins (LsrC and LsrD) and a solute-binding protein (LsrB).</text>
</comment>
<evidence type="ECO:0000256" key="2">
    <source>
        <dbReference type="ARBA" id="ARBA00011262"/>
    </source>
</evidence>
<evidence type="ECO:0000256" key="9">
    <source>
        <dbReference type="ARBA" id="ARBA00025439"/>
    </source>
</evidence>
<keyword evidence="8 11" id="KW-0472">Membrane</keyword>
<feature type="transmembrane region" description="Helical" evidence="11">
    <location>
        <begin position="12"/>
        <end position="29"/>
    </location>
</feature>
<comment type="function">
    <text evidence="9">Part of the ABC transporter complex LsrABCD involved in autoinducer 2 (AI-2) import. Probably responsible for the translocation of the substrate across the membrane.</text>
</comment>
<evidence type="ECO:0000256" key="7">
    <source>
        <dbReference type="ARBA" id="ARBA00022989"/>
    </source>
</evidence>
<comment type="caution">
    <text evidence="12">The sequence shown here is derived from an EMBL/GenBank/DDBJ whole genome shotgun (WGS) entry which is preliminary data.</text>
</comment>
<dbReference type="InterPro" id="IPR001851">
    <property type="entry name" value="ABC_transp_permease"/>
</dbReference>
<evidence type="ECO:0000256" key="6">
    <source>
        <dbReference type="ARBA" id="ARBA00022692"/>
    </source>
</evidence>
<feature type="transmembrane region" description="Helical" evidence="11">
    <location>
        <begin position="133"/>
        <end position="152"/>
    </location>
</feature>
<gene>
    <name evidence="12" type="ORF">OE647_17500</name>
</gene>
<evidence type="ECO:0000256" key="5">
    <source>
        <dbReference type="ARBA" id="ARBA00022519"/>
    </source>
</evidence>
<comment type="subcellular location">
    <subcellularLocation>
        <location evidence="1">Cell membrane</location>
        <topology evidence="1">Multi-pass membrane protein</topology>
    </subcellularLocation>
</comment>
<reference evidence="12 13" key="1">
    <citation type="submission" date="2022-10" db="EMBL/GenBank/DDBJ databases">
        <title>Defluviimonas sp. nov., isolated from ocean surface water.</title>
        <authorList>
            <person name="He W."/>
            <person name="Wang L."/>
            <person name="Zhang D.-F."/>
        </authorList>
    </citation>
    <scope>NUCLEOTIDE SEQUENCE [LARGE SCALE GENOMIC DNA]</scope>
    <source>
        <strain evidence="12 13">WL0075</strain>
    </source>
</reference>
<keyword evidence="6 11" id="KW-0812">Transmembrane</keyword>
<feature type="transmembrane region" description="Helical" evidence="11">
    <location>
        <begin position="172"/>
        <end position="193"/>
    </location>
</feature>
<keyword evidence="3" id="KW-0813">Transport</keyword>
<dbReference type="Pfam" id="PF02653">
    <property type="entry name" value="BPD_transp_2"/>
    <property type="match status" value="1"/>
</dbReference>
<sequence>MQQGTLSKALKSGAIWGFIAFELVFFSVAGEFLSLSDKAFMDFDNMLLLLKQSAPIGIIAMGMTIVMVNGNIDLSVGATFAIAAIILLESMTWPIFAALGDWVIPVAWLLALTAGTLLGALNGLIVWKTGVDAFIVTLGSMLGFRGIVFMFNGENPTSHLNWTLVDFAEAEFLGLATASWVLLAVTLVIWFVMSRTVHGRNAYAIGDNREAAVNAGIRVGPHMMINFAIIGFLAALSAVVFYSESGSVNPNDGQLYELWVITAVVLGGTKITGGAGSVIGTFGGVIAIQLLRKGLGHIGADTSTVNLVIGLILIAVLFLDRQLNVKGKEELKV</sequence>
<proteinExistence type="predicted"/>
<name>A0ABT2Z647_9RHOB</name>
<dbReference type="CDD" id="cd06579">
    <property type="entry name" value="TM_PBP1_transp_AraH_like"/>
    <property type="match status" value="1"/>
</dbReference>
<evidence type="ECO:0000256" key="8">
    <source>
        <dbReference type="ARBA" id="ARBA00023136"/>
    </source>
</evidence>
<evidence type="ECO:0000256" key="10">
    <source>
        <dbReference type="ARBA" id="ARBA00039381"/>
    </source>
</evidence>
<keyword evidence="7 11" id="KW-1133">Transmembrane helix</keyword>
<evidence type="ECO:0000313" key="13">
    <source>
        <dbReference type="Proteomes" id="UP001652503"/>
    </source>
</evidence>
<evidence type="ECO:0000256" key="1">
    <source>
        <dbReference type="ARBA" id="ARBA00004651"/>
    </source>
</evidence>
<evidence type="ECO:0000256" key="11">
    <source>
        <dbReference type="SAM" id="Phobius"/>
    </source>
</evidence>
<keyword evidence="5" id="KW-0997">Cell inner membrane</keyword>
<feature type="transmembrane region" description="Helical" evidence="11">
    <location>
        <begin position="224"/>
        <end position="243"/>
    </location>
</feature>
<evidence type="ECO:0000256" key="4">
    <source>
        <dbReference type="ARBA" id="ARBA00022475"/>
    </source>
</evidence>